<dbReference type="SUPFAM" id="SSF82714">
    <property type="entry name" value="Multidrug efflux transporter AcrB TolC docking domain, DN and DC subdomains"/>
    <property type="match status" value="2"/>
</dbReference>
<dbReference type="PRINTS" id="PR00702">
    <property type="entry name" value="ACRIFLAVINRP"/>
</dbReference>
<feature type="transmembrane region" description="Helical" evidence="9">
    <location>
        <begin position="870"/>
        <end position="887"/>
    </location>
</feature>
<feature type="transmembrane region" description="Helical" evidence="9">
    <location>
        <begin position="12"/>
        <end position="34"/>
    </location>
</feature>
<dbReference type="SUPFAM" id="SSF82866">
    <property type="entry name" value="Multidrug efflux transporter AcrB transmembrane domain"/>
    <property type="match status" value="2"/>
</dbReference>
<dbReference type="Gene3D" id="3.30.2090.10">
    <property type="entry name" value="Multidrug efflux transporter AcrB TolC docking domain, DN and DC subdomains"/>
    <property type="match status" value="2"/>
</dbReference>
<comment type="subcellular location">
    <subcellularLocation>
        <location evidence="1">Cell inner membrane</location>
        <topology evidence="1">Multi-pass membrane protein</topology>
    </subcellularLocation>
</comment>
<dbReference type="Gene3D" id="1.20.1640.10">
    <property type="entry name" value="Multidrug efflux transporter AcrB transmembrane domain"/>
    <property type="match status" value="2"/>
</dbReference>
<dbReference type="GO" id="GO:0005886">
    <property type="term" value="C:plasma membrane"/>
    <property type="evidence" value="ECO:0007669"/>
    <property type="project" value="UniProtKB-SubCell"/>
</dbReference>
<evidence type="ECO:0000256" key="8">
    <source>
        <dbReference type="ARBA" id="ARBA00023136"/>
    </source>
</evidence>
<dbReference type="Gene3D" id="3.30.70.1440">
    <property type="entry name" value="Multidrug efflux transporter AcrB pore domain"/>
    <property type="match status" value="1"/>
</dbReference>
<protein>
    <submittedName>
        <fullName evidence="10">Transporter, hydrophobe/amphiphile efflux-1 (HAE1) family</fullName>
    </submittedName>
</protein>
<evidence type="ECO:0000256" key="5">
    <source>
        <dbReference type="ARBA" id="ARBA00022519"/>
    </source>
</evidence>
<reference evidence="10 11" key="1">
    <citation type="journal article" date="2010" name="Stand. Genomic Sci.">
        <title>Complete genome sequence of Desulfarculus baarsii type strain (2st14).</title>
        <authorList>
            <person name="Sun H."/>
            <person name="Spring S."/>
            <person name="Lapidus A."/>
            <person name="Davenport K."/>
            <person name="Del Rio T.G."/>
            <person name="Tice H."/>
            <person name="Nolan M."/>
            <person name="Copeland A."/>
            <person name="Cheng J.F."/>
            <person name="Lucas S."/>
            <person name="Tapia R."/>
            <person name="Goodwin L."/>
            <person name="Pitluck S."/>
            <person name="Ivanova N."/>
            <person name="Pagani I."/>
            <person name="Mavromatis K."/>
            <person name="Ovchinnikova G."/>
            <person name="Pati A."/>
            <person name="Chen A."/>
            <person name="Palaniappan K."/>
            <person name="Hauser L."/>
            <person name="Chang Y.J."/>
            <person name="Jeffries C.D."/>
            <person name="Detter J.C."/>
            <person name="Han C."/>
            <person name="Rohde M."/>
            <person name="Brambilla E."/>
            <person name="Goker M."/>
            <person name="Woyke T."/>
            <person name="Bristow J."/>
            <person name="Eisen J.A."/>
            <person name="Markowitz V."/>
            <person name="Hugenholtz P."/>
            <person name="Kyrpides N.C."/>
            <person name="Klenk H.P."/>
            <person name="Land M."/>
        </authorList>
    </citation>
    <scope>NUCLEOTIDE SEQUENCE [LARGE SCALE GENOMIC DNA]</scope>
    <source>
        <strain evidence="11">ATCC 33931 / DSM 2075 / LMG 7858 / VKM B-1802 / 2st14</strain>
    </source>
</reference>
<keyword evidence="6 9" id="KW-0812">Transmembrane</keyword>
<evidence type="ECO:0000256" key="6">
    <source>
        <dbReference type="ARBA" id="ARBA00022692"/>
    </source>
</evidence>
<dbReference type="RefSeq" id="WP_013259243.1">
    <property type="nucleotide sequence ID" value="NC_014365.1"/>
</dbReference>
<keyword evidence="8 9" id="KW-0472">Membrane</keyword>
<dbReference type="HOGENOM" id="CLU_002755_1_1_7"/>
<dbReference type="NCBIfam" id="TIGR00915">
    <property type="entry name" value="2A0602"/>
    <property type="match status" value="1"/>
</dbReference>
<dbReference type="GO" id="GO:0009636">
    <property type="term" value="P:response to toxic substance"/>
    <property type="evidence" value="ECO:0007669"/>
    <property type="project" value="UniProtKB-ARBA"/>
</dbReference>
<organism evidence="10 11">
    <name type="scientific">Desulfarculus baarsii (strain ATCC 33931 / DSM 2075 / LMG 7858 / VKM B-1802 / 2st14)</name>
    <dbReference type="NCBI Taxonomy" id="644282"/>
    <lineage>
        <taxon>Bacteria</taxon>
        <taxon>Pseudomonadati</taxon>
        <taxon>Thermodesulfobacteriota</taxon>
        <taxon>Desulfarculia</taxon>
        <taxon>Desulfarculales</taxon>
        <taxon>Desulfarculaceae</taxon>
        <taxon>Desulfarculus</taxon>
    </lineage>
</organism>
<evidence type="ECO:0000256" key="3">
    <source>
        <dbReference type="ARBA" id="ARBA00022448"/>
    </source>
</evidence>
<feature type="transmembrane region" description="Helical" evidence="9">
    <location>
        <begin position="1000"/>
        <end position="1026"/>
    </location>
</feature>
<dbReference type="Gene3D" id="3.30.70.1320">
    <property type="entry name" value="Multidrug efflux transporter AcrB pore domain like"/>
    <property type="match status" value="1"/>
</dbReference>
<dbReference type="OrthoDB" id="9759330at2"/>
<feature type="transmembrane region" description="Helical" evidence="9">
    <location>
        <begin position="440"/>
        <end position="460"/>
    </location>
</feature>
<evidence type="ECO:0000256" key="1">
    <source>
        <dbReference type="ARBA" id="ARBA00004429"/>
    </source>
</evidence>
<dbReference type="GO" id="GO:0042910">
    <property type="term" value="F:xenobiotic transmembrane transporter activity"/>
    <property type="evidence" value="ECO:0007669"/>
    <property type="project" value="TreeGrafter"/>
</dbReference>
<evidence type="ECO:0000313" key="11">
    <source>
        <dbReference type="Proteomes" id="UP000009047"/>
    </source>
</evidence>
<dbReference type="FunFam" id="3.30.70.1430:FF:000001">
    <property type="entry name" value="Efflux pump membrane transporter"/>
    <property type="match status" value="1"/>
</dbReference>
<dbReference type="InterPro" id="IPR004764">
    <property type="entry name" value="MdtF-like"/>
</dbReference>
<dbReference type="EMBL" id="CP002085">
    <property type="protein sequence ID" value="ADK85804.1"/>
    <property type="molecule type" value="Genomic_DNA"/>
</dbReference>
<dbReference type="NCBIfam" id="NF000282">
    <property type="entry name" value="RND_permease_1"/>
    <property type="match status" value="1"/>
</dbReference>
<dbReference type="SUPFAM" id="SSF82693">
    <property type="entry name" value="Multidrug efflux transporter AcrB pore domain, PN1, PN2, PC1 and PC2 subdomains"/>
    <property type="match status" value="4"/>
</dbReference>
<dbReference type="GO" id="GO:0015562">
    <property type="term" value="F:efflux transmembrane transporter activity"/>
    <property type="evidence" value="ECO:0007669"/>
    <property type="project" value="InterPro"/>
</dbReference>
<keyword evidence="5" id="KW-0997">Cell inner membrane</keyword>
<dbReference type="Pfam" id="PF00873">
    <property type="entry name" value="ACR_tran"/>
    <property type="match status" value="1"/>
</dbReference>
<dbReference type="InterPro" id="IPR001036">
    <property type="entry name" value="Acrflvin-R"/>
</dbReference>
<evidence type="ECO:0000256" key="9">
    <source>
        <dbReference type="SAM" id="Phobius"/>
    </source>
</evidence>
<keyword evidence="7 9" id="KW-1133">Transmembrane helix</keyword>
<accession>E1QJR1</accession>
<keyword evidence="11" id="KW-1185">Reference proteome</keyword>
<dbReference type="PANTHER" id="PTHR32063">
    <property type="match status" value="1"/>
</dbReference>
<dbReference type="STRING" id="644282.Deba_2443"/>
<feature type="transmembrane region" description="Helical" evidence="9">
    <location>
        <begin position="368"/>
        <end position="392"/>
    </location>
</feature>
<dbReference type="KEGG" id="dbr:Deba_2443"/>
<dbReference type="InterPro" id="IPR027463">
    <property type="entry name" value="AcrB_DN_DC_subdom"/>
</dbReference>
<dbReference type="Proteomes" id="UP000009047">
    <property type="component" value="Chromosome"/>
</dbReference>
<feature type="transmembrane region" description="Helical" evidence="9">
    <location>
        <begin position="967"/>
        <end position="988"/>
    </location>
</feature>
<sequence>MFSRFFINRPIFAAVVSIVIVLGGLITLSTLPIAQYPNIEPPTVTVKANYPGANAKVVADTVAAPIEQQVNGVEGMIYMSSVSASDGSYSLTVTFETGVDLDMASVLVQNRVAIATNSLPEDVKRLGVTTMKQSTNFAAMITLVSEDGRYDDIYLCNYATINVRDELSRIYGAGSVNVIGAGDYSMRLWLNPEKMRYLGLTAADVVNAVSAQNVQVAAGIVGQPPAPKDQAFQYTVTVLGRLEDVGQFENIVVKTGADGRLVRVRDVGRVELGSVSYTTGSQRDGKPAALIMVYQLPGSNLLDLTDNISAKMEELSKRFPESINYQITYNAADVVHASIDEIVETLVIAAILVILTVYVFLQDLRATLIPAITIPVSLIGTFLVMAILGFSINTLTLFGLVLAIGIVVDDAIVVVENVARNIDETGLAPKEATIKAMQEVTGPVIATTAVLLAVFVPTAFMGGMTGILYKQFALTIATATFFSSINALTLSPALCALVLRPTPEHHRGFFAWFNTVMQKATGGYLSTVSLSIKRMGLAMVVFLIIGGLAFFGIVRTPTGFVPEEDQGYLMVNVQLPDAASLERTVAVMERLNKIIAATPGVDHFITVRGYSFLDGAANSNVGGIVVVFKPWDERTTPETDQYAILTHLQRQFSQVQEAIIFAFLTPALPGLGNTGGFEMQLQDRGGLGLASLQQMAAELVQDGNAQAGLSNLYTSIRVNVPQIFADVDREKVLSMGVPLSSVFNTLQAYLGSAYVNDFNKFGRTFHVTLQADSAFRSQPKDIGQLQVRNAQGQMLPLGTLVKIRQSLGPQLISRFNVYESATIQGSAAPGYSSGQALELMTKMADAKLPSQMGFQWSGMSYQEVATGSQAVFIFGIAVVFVYLFLAAQYESWKIPFSVILAVPLALFGAFAAIMARGLDNNVYTQIGLVLLIGLATKNAILIVEFAKEAHEQRGLGPMEAAIEAARLRFRPILMTAFAFILGVVPLLIASGAGAGSRRALGTAVFGGMLAATILGVVFVPTLFVAIENLAQRLGKKKKPPQG</sequence>
<evidence type="ECO:0000313" key="10">
    <source>
        <dbReference type="EMBL" id="ADK85804.1"/>
    </source>
</evidence>
<evidence type="ECO:0000256" key="4">
    <source>
        <dbReference type="ARBA" id="ARBA00022475"/>
    </source>
</evidence>
<dbReference type="eggNOG" id="COG0841">
    <property type="taxonomic scope" value="Bacteria"/>
</dbReference>
<feature type="transmembrane region" description="Helical" evidence="9">
    <location>
        <begin position="926"/>
        <end position="946"/>
    </location>
</feature>
<evidence type="ECO:0000256" key="7">
    <source>
        <dbReference type="ARBA" id="ARBA00022989"/>
    </source>
</evidence>
<proteinExistence type="inferred from homology"/>
<feature type="transmembrane region" description="Helical" evidence="9">
    <location>
        <begin position="398"/>
        <end position="419"/>
    </location>
</feature>
<dbReference type="PANTHER" id="PTHR32063:SF11">
    <property type="entry name" value="CATION OR DRUG EFFLUX SYSTEM PROTEIN"/>
    <property type="match status" value="1"/>
</dbReference>
<feature type="transmembrane region" description="Helical" evidence="9">
    <location>
        <begin position="342"/>
        <end position="361"/>
    </location>
</feature>
<dbReference type="FunFam" id="1.20.1640.10:FF:000001">
    <property type="entry name" value="Efflux pump membrane transporter"/>
    <property type="match status" value="1"/>
</dbReference>
<feature type="transmembrane region" description="Helical" evidence="9">
    <location>
        <begin position="894"/>
        <end position="914"/>
    </location>
</feature>
<feature type="transmembrane region" description="Helical" evidence="9">
    <location>
        <begin position="472"/>
        <end position="499"/>
    </location>
</feature>
<name>E1QJR1_DESB2</name>
<gene>
    <name evidence="10" type="ordered locus">Deba_2443</name>
</gene>
<feature type="transmembrane region" description="Helical" evidence="9">
    <location>
        <begin position="535"/>
        <end position="554"/>
    </location>
</feature>
<dbReference type="Gene3D" id="3.30.70.1430">
    <property type="entry name" value="Multidrug efflux transporter AcrB pore domain"/>
    <property type="match status" value="2"/>
</dbReference>
<comment type="similarity">
    <text evidence="2">Belongs to the resistance-nodulation-cell division (RND) (TC 2.A.6) family.</text>
</comment>
<keyword evidence="3" id="KW-0813">Transport</keyword>
<keyword evidence="4" id="KW-1003">Cell membrane</keyword>
<evidence type="ECO:0000256" key="2">
    <source>
        <dbReference type="ARBA" id="ARBA00010942"/>
    </source>
</evidence>
<dbReference type="AlphaFoldDB" id="E1QJR1"/>